<keyword evidence="2" id="KW-1185">Reference proteome</keyword>
<evidence type="ECO:0000313" key="2">
    <source>
        <dbReference type="Proteomes" id="UP000309997"/>
    </source>
</evidence>
<dbReference type="EMBL" id="RCHU02000001">
    <property type="protein sequence ID" value="KAL3610658.1"/>
    <property type="molecule type" value="Genomic_DNA"/>
</dbReference>
<gene>
    <name evidence="1" type="ORF">D5086_001678</name>
</gene>
<dbReference type="Proteomes" id="UP000309997">
    <property type="component" value="Unassembled WGS sequence"/>
</dbReference>
<comment type="caution">
    <text evidence="1">The sequence shown here is derived from an EMBL/GenBank/DDBJ whole genome shotgun (WGS) entry which is preliminary data.</text>
</comment>
<name>A0ACC4CZF3_POPAL</name>
<proteinExistence type="predicted"/>
<protein>
    <submittedName>
        <fullName evidence="1">Uncharacterized protein</fullName>
    </submittedName>
</protein>
<organism evidence="1 2">
    <name type="scientific">Populus alba</name>
    <name type="common">White poplar</name>
    <dbReference type="NCBI Taxonomy" id="43335"/>
    <lineage>
        <taxon>Eukaryota</taxon>
        <taxon>Viridiplantae</taxon>
        <taxon>Streptophyta</taxon>
        <taxon>Embryophyta</taxon>
        <taxon>Tracheophyta</taxon>
        <taxon>Spermatophyta</taxon>
        <taxon>Magnoliopsida</taxon>
        <taxon>eudicotyledons</taxon>
        <taxon>Gunneridae</taxon>
        <taxon>Pentapetalae</taxon>
        <taxon>rosids</taxon>
        <taxon>fabids</taxon>
        <taxon>Malpighiales</taxon>
        <taxon>Salicaceae</taxon>
        <taxon>Saliceae</taxon>
        <taxon>Populus</taxon>
    </lineage>
</organism>
<accession>A0ACC4CZF3</accession>
<reference evidence="1 2" key="1">
    <citation type="journal article" date="2024" name="Plant Biotechnol. J.">
        <title>Genome and CRISPR/Cas9 system of a widespread forest tree (Populus alba) in the world.</title>
        <authorList>
            <person name="Liu Y.J."/>
            <person name="Jiang P.F."/>
            <person name="Han X.M."/>
            <person name="Li X.Y."/>
            <person name="Wang H.M."/>
            <person name="Wang Y.J."/>
            <person name="Wang X.X."/>
            <person name="Zeng Q.Y."/>
        </authorList>
    </citation>
    <scope>NUCLEOTIDE SEQUENCE [LARGE SCALE GENOMIC DNA]</scope>
    <source>
        <strain evidence="2">cv. PAL-ZL1</strain>
    </source>
</reference>
<evidence type="ECO:0000313" key="1">
    <source>
        <dbReference type="EMBL" id="KAL3610658.1"/>
    </source>
</evidence>
<sequence length="74" mass="8399">MAIVDAIGGCFDCCKGFVTIYWWMLVPLWRLLLPPKLEEIERRWMLFAIFYSIGGAVVGAGGGEKERRSMAMLK</sequence>